<dbReference type="InterPro" id="IPR051677">
    <property type="entry name" value="AfsR-DnrI-RedD_regulator"/>
</dbReference>
<name>A0A7Y8KY45_9BURK</name>
<dbReference type="SMART" id="SM00382">
    <property type="entry name" value="AAA"/>
    <property type="match status" value="1"/>
</dbReference>
<sequence length="1065" mass="112164">MGPSHAITESEPASHLEVRLLGGFSVSIDGIEVAAERWPSLRSAQLVQLLSLAPQRRMTRDRVVDTLWPQLDPDAGAANLRKAAHHARQALGRHDGVVSQGGEVVLWAHGGVAVDVDRFEQLAQAALASGEPEACAQAADAYTGDLLPGSTYEAWAEPARERLHVRFMALLRASDQWERLARVEPTDEPAHRELMARELATGNRAAAVRWYARLREALERELGVAPDHDTEALYGQCVAGLQPAGPATIGRALVRAQAVAWLGMGATERPGGIVLRGPAGIGKTAFCRELAALARERGWTVVPVDAAQPGRAYAVIAALTERLVASDRALLDHIGAPARSVLAQLSPLAAPAAALAGPLGRHQVIGALRRLLLAASGGGDVMVLVDDAHLIDDADADVLMHLASAGPPVCVVLATRAPTLGSALARGVSRLVGSGVMQALDLEPLDEDETRRLVAQAAPCPLSEQNVSHIVAVAEGNPFAAIELARCAQPSGTRLPRNVAEAILARLCDVPDAVLASLKWMALAGDAFDATTAAALTPDAEAHAFAALDLALTAGVLVLAGTGYRFRHDLVRQVLIEQIPPHQRLKMHRQAAQRLSELDAAPALVARHWLDGGNPRDAVPCLLAAARDAVRLAAFSDALRHLEPVLAFEAGHAEALRLRAEALDAMGDPAAVAAYRTAALAAGEPMSHNLRAKGALAMIKQGNPKGALEELVGVRPNSVDGRLCEALTYCGAAALGAADPAMGTRKAAEARRLALQAGDVSAIVTASWAQAAAAHARGELHQSVWADLQDTRQLPHLAVRVFDGQLCILQRFLYGARPYPEVIAFAQGLAAEAVRIGAARGHAFGVTLRGEAELLAGDLSAAEEHLTLGVRLHHAIGGATGEAFSMQRLAEVAMYRGQLDDARTLIDEALDLARQTDIGFHLLDRIYGTRIRLARNPIAALHALEDAREAVRGPLETCPGCRITFAVPAAIAAARAGRLDLAEEYTGQSAYLADVVMRLPAWHAAHDEVLGHMAVARGEGAHVAASRFAEAAARFRGAGHPIDALRCERLAVVPESGGTEGSGAA</sequence>
<evidence type="ECO:0000313" key="4">
    <source>
        <dbReference type="Proteomes" id="UP000545507"/>
    </source>
</evidence>
<dbReference type="InterPro" id="IPR027417">
    <property type="entry name" value="P-loop_NTPase"/>
</dbReference>
<dbReference type="RefSeq" id="WP_177136555.1">
    <property type="nucleotide sequence ID" value="NZ_VYGV01000015.1"/>
</dbReference>
<organism evidence="3 4">
    <name type="scientific">Hydrogenophaga aromaticivorans</name>
    <dbReference type="NCBI Taxonomy" id="2610898"/>
    <lineage>
        <taxon>Bacteria</taxon>
        <taxon>Pseudomonadati</taxon>
        <taxon>Pseudomonadota</taxon>
        <taxon>Betaproteobacteria</taxon>
        <taxon>Burkholderiales</taxon>
        <taxon>Comamonadaceae</taxon>
        <taxon>Hydrogenophaga</taxon>
    </lineage>
</organism>
<dbReference type="InterPro" id="IPR036388">
    <property type="entry name" value="WH-like_DNA-bd_sf"/>
</dbReference>
<comment type="caution">
    <text evidence="3">The sequence shown here is derived from an EMBL/GenBank/DDBJ whole genome shotgun (WGS) entry which is preliminary data.</text>
</comment>
<dbReference type="SUPFAM" id="SSF52540">
    <property type="entry name" value="P-loop containing nucleoside triphosphate hydrolases"/>
    <property type="match status" value="1"/>
</dbReference>
<keyword evidence="4" id="KW-1185">Reference proteome</keyword>
<dbReference type="Gene3D" id="3.40.50.300">
    <property type="entry name" value="P-loop containing nucleotide triphosphate hydrolases"/>
    <property type="match status" value="1"/>
</dbReference>
<dbReference type="Gene3D" id="1.10.10.10">
    <property type="entry name" value="Winged helix-like DNA-binding domain superfamily/Winged helix DNA-binding domain"/>
    <property type="match status" value="1"/>
</dbReference>
<evidence type="ECO:0000313" key="3">
    <source>
        <dbReference type="EMBL" id="NWF46649.1"/>
    </source>
</evidence>
<gene>
    <name evidence="3" type="ORF">F3K02_15530</name>
</gene>
<feature type="domain" description="AAA+ ATPase" evidence="1">
    <location>
        <begin position="269"/>
        <end position="443"/>
    </location>
</feature>
<dbReference type="Proteomes" id="UP000545507">
    <property type="component" value="Unassembled WGS sequence"/>
</dbReference>
<dbReference type="InterPro" id="IPR005158">
    <property type="entry name" value="BTAD"/>
</dbReference>
<dbReference type="AlphaFoldDB" id="A0A7Y8KY45"/>
<dbReference type="InterPro" id="IPR003593">
    <property type="entry name" value="AAA+_ATPase"/>
</dbReference>
<proteinExistence type="predicted"/>
<protein>
    <submittedName>
        <fullName evidence="3">AAA family ATPase</fullName>
    </submittedName>
</protein>
<evidence type="ECO:0000259" key="1">
    <source>
        <dbReference type="SMART" id="SM00382"/>
    </source>
</evidence>
<dbReference type="SMART" id="SM01043">
    <property type="entry name" value="BTAD"/>
    <property type="match status" value="1"/>
</dbReference>
<dbReference type="Gene3D" id="1.25.40.10">
    <property type="entry name" value="Tetratricopeptide repeat domain"/>
    <property type="match status" value="2"/>
</dbReference>
<dbReference type="Pfam" id="PF13191">
    <property type="entry name" value="AAA_16"/>
    <property type="match status" value="1"/>
</dbReference>
<dbReference type="InterPro" id="IPR011990">
    <property type="entry name" value="TPR-like_helical_dom_sf"/>
</dbReference>
<accession>A0A7Y8KY45</accession>
<dbReference type="EMBL" id="VYGV01000015">
    <property type="protein sequence ID" value="NWF46649.1"/>
    <property type="molecule type" value="Genomic_DNA"/>
</dbReference>
<dbReference type="InterPro" id="IPR041664">
    <property type="entry name" value="AAA_16"/>
</dbReference>
<evidence type="ECO:0000259" key="2">
    <source>
        <dbReference type="SMART" id="SM01043"/>
    </source>
</evidence>
<dbReference type="PANTHER" id="PTHR35807">
    <property type="entry name" value="TRANSCRIPTIONAL REGULATOR REDD-RELATED"/>
    <property type="match status" value="1"/>
</dbReference>
<feature type="domain" description="Bacterial transcriptional activator" evidence="2">
    <location>
        <begin position="114"/>
        <end position="238"/>
    </location>
</feature>
<dbReference type="SUPFAM" id="SSF48452">
    <property type="entry name" value="TPR-like"/>
    <property type="match status" value="2"/>
</dbReference>
<reference evidence="3 4" key="1">
    <citation type="submission" date="2019-09" db="EMBL/GenBank/DDBJ databases">
        <title>Hydrogenophaga aromatica sp. nov., isolated from a para-xylene-degrading enrichment culture.</title>
        <authorList>
            <person name="Tancsics A."/>
            <person name="Banerjee S."/>
        </authorList>
    </citation>
    <scope>NUCLEOTIDE SEQUENCE [LARGE SCALE GENOMIC DNA]</scope>
    <source>
        <strain evidence="3 4">D2P1</strain>
    </source>
</reference>
<dbReference type="Pfam" id="PF03704">
    <property type="entry name" value="BTAD"/>
    <property type="match status" value="1"/>
</dbReference>